<gene>
    <name evidence="3" type="ORF">PSTEL_26275</name>
</gene>
<dbReference type="InterPro" id="IPR015943">
    <property type="entry name" value="WD40/YVTN_repeat-like_dom_sf"/>
</dbReference>
<sequence>MRRRFITAILFTSLLAAAVPGYASAGKTVTTLPSPTWTVSATGELGSVEGKPVEAAKLGLVYLHTKEEHATQTKVWLVETLKAFDAATGKLKWSANFADPGTFMEREARPYLVSPDGTVYVTFTDDVLGGGTQIYAVGPDGKRKWKLTLSAASGSLYRLSNGNLVFASEGKLDDNGNYTGASLTLIHKDGYKLRNVSYKGTAMAQGPRVLIQTNYGGGKGSHIEALDTSLKRVFVYQLPAGSYAEVGYDAVLSDGTALIRTNLPKTGNRLLGFSPGGKLLWGRDIAGNATVSSLGDVYGVFGNGKLAVYNTKGLVKSAAFQDKSEFFISLSLLQDDRIGLSFDGAAFHALDAKTLTPEYTVRLGEDDQFDFTYTGSGTGYVTKDGKLSRIDL</sequence>
<dbReference type="EMBL" id="CP009286">
    <property type="protein sequence ID" value="AIQ66099.1"/>
    <property type="molecule type" value="Genomic_DNA"/>
</dbReference>
<name>A0A089NB57_9BACL</name>
<dbReference type="STRING" id="169760.PSTEL_26275"/>
<protein>
    <recommendedName>
        <fullName evidence="2">Pyrrolo-quinoline quinone repeat domain-containing protein</fullName>
    </recommendedName>
</protein>
<dbReference type="HOGENOM" id="CLU_703670_0_0_9"/>
<evidence type="ECO:0000256" key="1">
    <source>
        <dbReference type="SAM" id="SignalP"/>
    </source>
</evidence>
<accession>A0A089NB57</accession>
<reference evidence="3 4" key="1">
    <citation type="submission" date="2014-08" db="EMBL/GenBank/DDBJ databases">
        <title>Comparative genomics of the Paenibacillus odorifer group.</title>
        <authorList>
            <person name="den Bakker H.C."/>
            <person name="Tsai Y.-C."/>
            <person name="Martin N."/>
            <person name="Korlach J."/>
            <person name="Wiedmann M."/>
        </authorList>
    </citation>
    <scope>NUCLEOTIDE SEQUENCE [LARGE SCALE GENOMIC DNA]</scope>
    <source>
        <strain evidence="3 4">DSM 14472</strain>
    </source>
</reference>
<dbReference type="Proteomes" id="UP000029507">
    <property type="component" value="Chromosome"/>
</dbReference>
<keyword evidence="4" id="KW-1185">Reference proteome</keyword>
<dbReference type="KEGG" id="pste:PSTEL_26275"/>
<proteinExistence type="predicted"/>
<feature type="chain" id="PRO_5001847757" description="Pyrrolo-quinoline quinone repeat domain-containing protein" evidence="1">
    <location>
        <begin position="26"/>
        <end position="392"/>
    </location>
</feature>
<dbReference type="InterPro" id="IPR018391">
    <property type="entry name" value="PQQ_b-propeller_rpt"/>
</dbReference>
<dbReference type="AlphaFoldDB" id="A0A089NB57"/>
<evidence type="ECO:0000259" key="2">
    <source>
        <dbReference type="Pfam" id="PF13360"/>
    </source>
</evidence>
<dbReference type="RefSeq" id="WP_038699661.1">
    <property type="nucleotide sequence ID" value="NZ_CP009286.1"/>
</dbReference>
<keyword evidence="1" id="KW-0732">Signal</keyword>
<feature type="signal peptide" evidence="1">
    <location>
        <begin position="1"/>
        <end position="25"/>
    </location>
</feature>
<dbReference type="Gene3D" id="2.130.10.10">
    <property type="entry name" value="YVTN repeat-like/Quinoprotein amine dehydrogenase"/>
    <property type="match status" value="1"/>
</dbReference>
<dbReference type="InterPro" id="IPR002372">
    <property type="entry name" value="PQQ_rpt_dom"/>
</dbReference>
<dbReference type="SUPFAM" id="SSF50998">
    <property type="entry name" value="Quinoprotein alcohol dehydrogenase-like"/>
    <property type="match status" value="1"/>
</dbReference>
<dbReference type="SMART" id="SM00564">
    <property type="entry name" value="PQQ"/>
    <property type="match status" value="2"/>
</dbReference>
<feature type="domain" description="Pyrrolo-quinoline quinone repeat" evidence="2">
    <location>
        <begin position="80"/>
        <end position="289"/>
    </location>
</feature>
<evidence type="ECO:0000313" key="4">
    <source>
        <dbReference type="Proteomes" id="UP000029507"/>
    </source>
</evidence>
<evidence type="ECO:0000313" key="3">
    <source>
        <dbReference type="EMBL" id="AIQ66099.1"/>
    </source>
</evidence>
<dbReference type="Pfam" id="PF13360">
    <property type="entry name" value="PQQ_2"/>
    <property type="match status" value="1"/>
</dbReference>
<dbReference type="InterPro" id="IPR011047">
    <property type="entry name" value="Quinoprotein_ADH-like_sf"/>
</dbReference>
<organism evidence="3 4">
    <name type="scientific">Paenibacillus stellifer</name>
    <dbReference type="NCBI Taxonomy" id="169760"/>
    <lineage>
        <taxon>Bacteria</taxon>
        <taxon>Bacillati</taxon>
        <taxon>Bacillota</taxon>
        <taxon>Bacilli</taxon>
        <taxon>Bacillales</taxon>
        <taxon>Paenibacillaceae</taxon>
        <taxon>Paenibacillus</taxon>
    </lineage>
</organism>
<dbReference type="OrthoDB" id="2654242at2"/>